<dbReference type="Proteomes" id="UP000248329">
    <property type="component" value="Unassembled WGS sequence"/>
</dbReference>
<proteinExistence type="predicted"/>
<evidence type="ECO:0000313" key="1">
    <source>
        <dbReference type="EMBL" id="PXF59608.1"/>
    </source>
</evidence>
<keyword evidence="1" id="KW-0804">Transcription</keyword>
<keyword evidence="1" id="KW-0240">DNA-directed RNA polymerase</keyword>
<gene>
    <name evidence="1" type="ORF">C4B59_10995</name>
</gene>
<dbReference type="EMBL" id="PQXF01000023">
    <property type="protein sequence ID" value="PXF59608.1"/>
    <property type="molecule type" value="Genomic_DNA"/>
</dbReference>
<protein>
    <submittedName>
        <fullName evidence="1">DNA-directed RNA polymerase subunit P</fullName>
    </submittedName>
</protein>
<accession>A0AC61L1A7</accession>
<name>A0AC61L1A7_9EURY</name>
<sequence length="45" mass="5367">MGYRCVNCKQPVEINYEYRGVRCPYCGHRILVKERPVRIKQVLAK</sequence>
<evidence type="ECO:0000313" key="2">
    <source>
        <dbReference type="Proteomes" id="UP000248329"/>
    </source>
</evidence>
<comment type="caution">
    <text evidence="1">The sequence shown here is derived from an EMBL/GenBank/DDBJ whole genome shotgun (WGS) entry which is preliminary data.</text>
</comment>
<organism evidence="1 2">
    <name type="scientific">Candidatus Methanogaster sp</name>
    <dbReference type="NCBI Taxonomy" id="3386292"/>
    <lineage>
        <taxon>Archaea</taxon>
        <taxon>Methanobacteriati</taxon>
        <taxon>Methanobacteriota</taxon>
        <taxon>Stenosarchaea group</taxon>
        <taxon>Methanomicrobia</taxon>
        <taxon>Methanosarcinales</taxon>
        <taxon>ANME-2 cluster</taxon>
        <taxon>Candidatus Methanogasteraceae</taxon>
        <taxon>Candidatus Methanogaster</taxon>
    </lineage>
</organism>
<reference evidence="1" key="1">
    <citation type="submission" date="2018-01" db="EMBL/GenBank/DDBJ databases">
        <authorList>
            <person name="Krukenberg V."/>
        </authorList>
    </citation>
    <scope>NUCLEOTIDE SEQUENCE</scope>
    <source>
        <strain evidence="1">E20ANME2</strain>
    </source>
</reference>